<accession>A0A0C7N0E2</accession>
<evidence type="ECO:0000256" key="5">
    <source>
        <dbReference type="ARBA" id="ARBA00022989"/>
    </source>
</evidence>
<feature type="compositionally biased region" description="Polar residues" evidence="7">
    <location>
        <begin position="1"/>
        <end position="12"/>
    </location>
</feature>
<feature type="transmembrane region" description="Helical" evidence="8">
    <location>
        <begin position="484"/>
        <end position="502"/>
    </location>
</feature>
<dbReference type="HOGENOM" id="CLU_000960_22_3_1"/>
<evidence type="ECO:0000256" key="1">
    <source>
        <dbReference type="ARBA" id="ARBA00004127"/>
    </source>
</evidence>
<evidence type="ECO:0000256" key="6">
    <source>
        <dbReference type="ARBA" id="ARBA00023136"/>
    </source>
</evidence>
<dbReference type="PANTHER" id="PTHR23501">
    <property type="entry name" value="MAJOR FACILITATOR SUPERFAMILY"/>
    <property type="match status" value="1"/>
</dbReference>
<evidence type="ECO:0000256" key="4">
    <source>
        <dbReference type="ARBA" id="ARBA00022692"/>
    </source>
</evidence>
<dbReference type="SUPFAM" id="SSF103473">
    <property type="entry name" value="MFS general substrate transporter"/>
    <property type="match status" value="1"/>
</dbReference>
<dbReference type="Gene3D" id="1.20.1720.10">
    <property type="entry name" value="Multidrug resistance protein D"/>
    <property type="match status" value="1"/>
</dbReference>
<feature type="transmembrane region" description="Helical" evidence="8">
    <location>
        <begin position="138"/>
        <end position="157"/>
    </location>
</feature>
<dbReference type="InterPro" id="IPR011701">
    <property type="entry name" value="MFS"/>
</dbReference>
<organism evidence="10 11">
    <name type="scientific">Lachancea lanzarotensis</name>
    <dbReference type="NCBI Taxonomy" id="1245769"/>
    <lineage>
        <taxon>Eukaryota</taxon>
        <taxon>Fungi</taxon>
        <taxon>Dikarya</taxon>
        <taxon>Ascomycota</taxon>
        <taxon>Saccharomycotina</taxon>
        <taxon>Saccharomycetes</taxon>
        <taxon>Saccharomycetales</taxon>
        <taxon>Saccharomycetaceae</taxon>
        <taxon>Lachancea</taxon>
    </lineage>
</organism>
<feature type="transmembrane region" description="Helical" evidence="8">
    <location>
        <begin position="72"/>
        <end position="95"/>
    </location>
</feature>
<sequence length="596" mass="64522">MSETDALLTQQTSRSNGSNSSLRGGGISNSQPQEDCLMAPLLSGEISSVPGRKDDSTTSNAPHALSALKTNLMVGVLFLGTFLAAMDMTVVTTLLPTIASDLEASSQMSWIATSYLLSCSSFQPMYGKLSDVFGRREMLVASNIFFAAGCFLCGSSFSSNVWYLSVARFIAGIGGGGMTTLSTIAISDLIPLRQRGMYQGMGNICFSLGSASGSLLGALLQKSIGWRWAFLVQAPIAALSAILVLVTLKLPDKSPGRGSVWIAIKKNGHFDWYQIPKLIDLVGCISLVSAMLVLMVAITSLNDPGSLGFYKWTALLLALALTSGYFVHTELNVENPVIPLKLVIGNRTVLSSSFTNWFCTMAMFAAIYFMPVFWQGVYRLSPLDVGLRSVSNFLGISVGSMGSGLYMKSTGKYRTFSFVMYSLFVLGILTLFLTTFHRNSLGYIEYLLMFLPGAGYAAMLTVTLLALIASVDYSHQAQVTSIQYAFRATGSTFGVALAGLVYQTGLKYKLERSVLGSSELLSKYGTRRLEKWCQEIIKDNLFDTSFDETLQYKTAGSFMFGSQGAIGLALVMAILGLCSSMFTREHFLHTSVPSRN</sequence>
<reference evidence="10 11" key="1">
    <citation type="submission" date="2014-12" db="EMBL/GenBank/DDBJ databases">
        <authorList>
            <person name="Neuveglise Cecile"/>
        </authorList>
    </citation>
    <scope>NUCLEOTIDE SEQUENCE [LARGE SCALE GENOMIC DNA]</scope>
    <source>
        <strain evidence="10 11">CBS 12615</strain>
    </source>
</reference>
<feature type="transmembrane region" description="Helical" evidence="8">
    <location>
        <begin position="558"/>
        <end position="578"/>
    </location>
</feature>
<evidence type="ECO:0000256" key="7">
    <source>
        <dbReference type="SAM" id="MobiDB-lite"/>
    </source>
</evidence>
<dbReference type="Gene3D" id="1.20.1250.20">
    <property type="entry name" value="MFS general substrate transporter like domains"/>
    <property type="match status" value="1"/>
</dbReference>
<dbReference type="Pfam" id="PF07690">
    <property type="entry name" value="MFS_1"/>
    <property type="match status" value="1"/>
</dbReference>
<dbReference type="RefSeq" id="XP_022629804.1">
    <property type="nucleotide sequence ID" value="XM_022771201.1"/>
</dbReference>
<feature type="transmembrane region" description="Helical" evidence="8">
    <location>
        <begin position="449"/>
        <end position="472"/>
    </location>
</feature>
<evidence type="ECO:0000256" key="3">
    <source>
        <dbReference type="ARBA" id="ARBA00022448"/>
    </source>
</evidence>
<dbReference type="PANTHER" id="PTHR23501:SF191">
    <property type="entry name" value="VACUOLAR BASIC AMINO ACID TRANSPORTER 4"/>
    <property type="match status" value="1"/>
</dbReference>
<dbReference type="AlphaFoldDB" id="A0A0C7N0E2"/>
<dbReference type="EMBL" id="LN736367">
    <property type="protein sequence ID" value="CEP63591.1"/>
    <property type="molecule type" value="Genomic_DNA"/>
</dbReference>
<name>A0A0C7N0E2_9SACH</name>
<dbReference type="InterPro" id="IPR036259">
    <property type="entry name" value="MFS_trans_sf"/>
</dbReference>
<feature type="region of interest" description="Disordered" evidence="7">
    <location>
        <begin position="1"/>
        <end position="31"/>
    </location>
</feature>
<evidence type="ECO:0000256" key="8">
    <source>
        <dbReference type="SAM" id="Phobius"/>
    </source>
</evidence>
<feature type="transmembrane region" description="Helical" evidence="8">
    <location>
        <begin position="202"/>
        <end position="220"/>
    </location>
</feature>
<dbReference type="GeneID" id="34687104"/>
<dbReference type="GO" id="GO:0000329">
    <property type="term" value="C:fungal-type vacuole membrane"/>
    <property type="evidence" value="ECO:0007669"/>
    <property type="project" value="TreeGrafter"/>
</dbReference>
<evidence type="ECO:0000313" key="10">
    <source>
        <dbReference type="EMBL" id="CEP63591.1"/>
    </source>
</evidence>
<dbReference type="GO" id="GO:0012505">
    <property type="term" value="C:endomembrane system"/>
    <property type="evidence" value="ECO:0007669"/>
    <property type="project" value="UniProtKB-SubCell"/>
</dbReference>
<gene>
    <name evidence="10" type="ORF">LALA0_S08e06084g</name>
</gene>
<dbReference type="GO" id="GO:0015174">
    <property type="term" value="F:basic amino acid transmembrane transporter activity"/>
    <property type="evidence" value="ECO:0007669"/>
    <property type="project" value="TreeGrafter"/>
</dbReference>
<keyword evidence="11" id="KW-1185">Reference proteome</keyword>
<dbReference type="InterPro" id="IPR020846">
    <property type="entry name" value="MFS_dom"/>
</dbReference>
<keyword evidence="4 8" id="KW-0812">Transmembrane</keyword>
<evidence type="ECO:0000256" key="2">
    <source>
        <dbReference type="ARBA" id="ARBA00008335"/>
    </source>
</evidence>
<protein>
    <submittedName>
        <fullName evidence="10">LALA0S08e06084g1_1</fullName>
    </submittedName>
</protein>
<dbReference type="PROSITE" id="PS50850">
    <property type="entry name" value="MFS"/>
    <property type="match status" value="1"/>
</dbReference>
<keyword evidence="5 8" id="KW-1133">Transmembrane helix</keyword>
<feature type="compositionally biased region" description="Low complexity" evidence="7">
    <location>
        <begin position="13"/>
        <end position="22"/>
    </location>
</feature>
<evidence type="ECO:0000259" key="9">
    <source>
        <dbReference type="PROSITE" id="PS50850"/>
    </source>
</evidence>
<feature type="transmembrane region" description="Helical" evidence="8">
    <location>
        <begin position="309"/>
        <end position="327"/>
    </location>
</feature>
<feature type="transmembrane region" description="Helical" evidence="8">
    <location>
        <begin position="226"/>
        <end position="248"/>
    </location>
</feature>
<dbReference type="CDD" id="cd17502">
    <property type="entry name" value="MFS_Azr1_MDR_like"/>
    <property type="match status" value="1"/>
</dbReference>
<dbReference type="Proteomes" id="UP000054304">
    <property type="component" value="Unassembled WGS sequence"/>
</dbReference>
<feature type="transmembrane region" description="Helical" evidence="8">
    <location>
        <begin position="348"/>
        <end position="369"/>
    </location>
</feature>
<proteinExistence type="inferred from homology"/>
<comment type="subcellular location">
    <subcellularLocation>
        <location evidence="1">Endomembrane system</location>
        <topology evidence="1">Multi-pass membrane protein</topology>
    </subcellularLocation>
</comment>
<feature type="transmembrane region" description="Helical" evidence="8">
    <location>
        <begin position="169"/>
        <end position="190"/>
    </location>
</feature>
<keyword evidence="3" id="KW-0813">Transport</keyword>
<feature type="transmembrane region" description="Helical" evidence="8">
    <location>
        <begin position="418"/>
        <end position="437"/>
    </location>
</feature>
<dbReference type="OrthoDB" id="3437016at2759"/>
<comment type="similarity">
    <text evidence="2">Belongs to the major facilitator superfamily.</text>
</comment>
<keyword evidence="6 8" id="KW-0472">Membrane</keyword>
<evidence type="ECO:0000313" key="11">
    <source>
        <dbReference type="Proteomes" id="UP000054304"/>
    </source>
</evidence>
<feature type="domain" description="Major facilitator superfamily (MFS) profile" evidence="9">
    <location>
        <begin position="73"/>
        <end position="588"/>
    </location>
</feature>
<feature type="transmembrane region" description="Helical" evidence="8">
    <location>
        <begin position="278"/>
        <end position="297"/>
    </location>
</feature>